<name>A0ACC3DKL4_9PEZI</name>
<organism evidence="1 2">
    <name type="scientific">Coniosporium uncinatum</name>
    <dbReference type="NCBI Taxonomy" id="93489"/>
    <lineage>
        <taxon>Eukaryota</taxon>
        <taxon>Fungi</taxon>
        <taxon>Dikarya</taxon>
        <taxon>Ascomycota</taxon>
        <taxon>Pezizomycotina</taxon>
        <taxon>Dothideomycetes</taxon>
        <taxon>Dothideomycetes incertae sedis</taxon>
        <taxon>Coniosporium</taxon>
    </lineage>
</organism>
<feature type="non-terminal residue" evidence="1">
    <location>
        <position position="272"/>
    </location>
</feature>
<dbReference type="Proteomes" id="UP001186974">
    <property type="component" value="Unassembled WGS sequence"/>
</dbReference>
<evidence type="ECO:0000313" key="1">
    <source>
        <dbReference type="EMBL" id="KAK3077241.1"/>
    </source>
</evidence>
<accession>A0ACC3DKL4</accession>
<evidence type="ECO:0000313" key="2">
    <source>
        <dbReference type="Proteomes" id="UP001186974"/>
    </source>
</evidence>
<proteinExistence type="predicted"/>
<sequence>MPKKTVYGKRARTAATFAGSTGFTWSPSPDAKIPLIRQPDEILDTITVSLKELKVQDAPLDIERSATERDRRALKTKDANAAVKPKLPLVKGKTNQTKCTTKSPVQEHVDCKHVEDQAAHHPVAMDTASPMRRLSIRLKKADSLIDDAVLSPIFSEINPPTTEPWQHAPAHVRPLLRLATDPQEQAGPIPFAEWTARLEFDFYMTKIAEASYSEVYRLTRKVPLSNSTQLNEVVLKVIQLRPEKPKDKKKYNKTQLKRIQNDMTDISRVVTE</sequence>
<gene>
    <name evidence="1" type="ORF">LTS18_010841</name>
</gene>
<comment type="caution">
    <text evidence="1">The sequence shown here is derived from an EMBL/GenBank/DDBJ whole genome shotgun (WGS) entry which is preliminary data.</text>
</comment>
<dbReference type="EMBL" id="JAWDJW010003065">
    <property type="protein sequence ID" value="KAK3077241.1"/>
    <property type="molecule type" value="Genomic_DNA"/>
</dbReference>
<protein>
    <submittedName>
        <fullName evidence="1">Uncharacterized protein</fullName>
    </submittedName>
</protein>
<reference evidence="1" key="1">
    <citation type="submission" date="2024-09" db="EMBL/GenBank/DDBJ databases">
        <title>Black Yeasts Isolated from many extreme environments.</title>
        <authorList>
            <person name="Coleine C."/>
            <person name="Stajich J.E."/>
            <person name="Selbmann L."/>
        </authorList>
    </citation>
    <scope>NUCLEOTIDE SEQUENCE</scope>
    <source>
        <strain evidence="1">CCFEE 5737</strain>
    </source>
</reference>
<keyword evidence="2" id="KW-1185">Reference proteome</keyword>